<proteinExistence type="inferred from homology"/>
<evidence type="ECO:0000259" key="6">
    <source>
        <dbReference type="SMART" id="SM01360"/>
    </source>
</evidence>
<sequence length="1869" mass="207760">MQAAHTWFSRRNIVIAVSLFTLILAVTLFWFYKQKKTTTDNQAFSKYIESYTAGVISKESTIRIKLANQVQTTHAQNQELDNDVFSFSPSVKGKAYWVDAQTIEFKPAEKLDPDKEYSVDFDLGDITKVPGDLEHFEFTFQTIKPDFSISFVGVQSATNTSLDKMKLTGTVQTADKEDNANVEKLISAEYPAAGAITWQHHPATKMHDFTVNNLSRATGKATPLIMNWDGGVLDVNKKGNQQFEVPAVGVFKLLGIKAMQEQDQYVLYQFSNPIRIGQELNGLLGLNNVADLAYTIEGSMVKLYPPDHVQGNYNAFAIAGVEDINRKKLGTNYTANVFFENRLPSVTIPGKGVILPSSGKLMMPFEATNLNAVDVSIIKIYENNVPQYFQNNNFDGEQQLRQVGKPVVQTTIRLDNDRSLNLNKKNRFMLDIDRLLRTEPGAIYRVVIGFRQSYSVYNCKAGKVKSVVDDATDNEESEGDYSEGEGDYNGSGIDDDDDFWSRYDSYYPAGYRWNERDDACSTSYYTKDKWATRNIIASNIGLIAKRGNDNSMMVAVTNILTAQPMSGVDVELLDYQKQVIYKGTSDGDGFANFTLKRKPYLLVAKKGAERGYLKLDDGNALPLSRFDVSGEQIQHGLKGFIYGERGVWRPGDSIFVSFILEDKLKTLPPDHPVEFEFYNPQGQLYKKLVKTKSVDGFYSFHVATTTSSPTGNWSAKVKVGGALFEKSLKVETIMPNRLKLDLNFGNQTELTKGSGSNGVLTAKWLFGGIAQNLKAKVDAFLSAQTTSFKNFEGYTFDDPTLPFNTQTQTVFDGKLDENGTTPIDADINVEKQAPGQLKANFLVKVFEPGGNFSIQQVSKPYNVYPGYVGIKMPQGSSLSDMLTTGADHQIAIADVDVKGNPFAGIRNVDVELYKIQWRWWWDQTGDEMSNFTQNQFNKLITTQSVRLTNGRGNWTLHVNQNDWGRYLIKVKDRATGHSTGKIIYVDWPNWAERLQQDNPTEAAMLSFTSDKKSYKVGEEATLTIPTGSDGRALISFENGSKVVKAVWTDTKKGQTQYKFKVEEGMAPNVFVNVTLLQQHAQTVNDLPIRMYGAIPIKVDNPATALKPMINMPDKIRPQTPSAITVSEASGKEMTYTIAIVDEGILDLTNFKTPDPHESFYAREALGVKTWDLFDYVIGAYGGGLERILSIGGDGSLGSNRNISVNRFKPVVKFLGPFHLNKGESQTQKFTLPQYIGSVRAMVIAGHDGSYGFAEKAVAVKKPLMILATLPRVLGPSEKFQLPVTVFAMENNIKNVSITVQSNTFNSAQGNQRTITFTKPGDQVVTFEMDVKNMVGVGKVRIIAKSGNETSVEDVELNIRNPNPPVTRVIEKEIQPGQSWSSNYAAVGMQGSNKATLEVSAIPALNLAKRLNYLIQYPHGCVEQTTSSGFPQLYLDQLMDLSAGKRAEVQENIKRTIGRLNGFRVVNGGLSYWPGEGDADEWGTNYAGHFMLAAQAKGYTLPVGFLEGWKKFQKQKALNWAPDAKTYYGADLTQAYRLYLLAMARVPELGAMNRLKEYKFLSEQGKWRLAAAYKLAGQPEVALQMIRGLSTSVKPYNQMYGTYGSDLRDEAMILEALTLLGQRQKAAGLLQTVAADLSQDSWYSTQTTAYSLLAIAQYSGQNRTPDKLLFNYQAGKATGTIKSGSALWQLPVNGSGGQAIVKNIGRNVLYLRLIQQGQPTPGQETVIANNPDVLEMNVSYMSMGGKPVNVAALKQGTDFIAKVTVRNPGSRGRYDNMALTQIFPSGWEILNTRMLNNDEVYKSSPSNYQDIRDDRVNTYFGLAERETVTYYVMLTAAYTGRYYLPATYCEAMYNSSINALEKGSWVEVVK</sequence>
<evidence type="ECO:0008006" key="9">
    <source>
        <dbReference type="Google" id="ProtNLM"/>
    </source>
</evidence>
<dbReference type="InterPro" id="IPR008930">
    <property type="entry name" value="Terpenoid_cyclase/PrenylTrfase"/>
</dbReference>
<dbReference type="Pfam" id="PF17972">
    <property type="entry name" value="bMG5"/>
    <property type="match status" value="1"/>
</dbReference>
<dbReference type="InterPro" id="IPR002890">
    <property type="entry name" value="MG2"/>
</dbReference>
<dbReference type="InterPro" id="IPR041462">
    <property type="entry name" value="Bact_A2M_MG6"/>
</dbReference>
<keyword evidence="8" id="KW-1185">Reference proteome</keyword>
<dbReference type="InterPro" id="IPR001599">
    <property type="entry name" value="Macroglobln_a2"/>
</dbReference>
<dbReference type="SMART" id="SM01360">
    <property type="entry name" value="A2M"/>
    <property type="match status" value="1"/>
</dbReference>
<dbReference type="Pfam" id="PF17973">
    <property type="entry name" value="bMG10"/>
    <property type="match status" value="1"/>
</dbReference>
<dbReference type="Pfam" id="PF01835">
    <property type="entry name" value="MG2"/>
    <property type="match status" value="1"/>
</dbReference>
<dbReference type="Pfam" id="PF00207">
    <property type="entry name" value="A2M"/>
    <property type="match status" value="1"/>
</dbReference>
<evidence type="ECO:0000259" key="5">
    <source>
        <dbReference type="SMART" id="SM01359"/>
    </source>
</evidence>
<dbReference type="Pfam" id="PF17962">
    <property type="entry name" value="bMG6"/>
    <property type="match status" value="1"/>
</dbReference>
<dbReference type="Pfam" id="PF07703">
    <property type="entry name" value="A2M_BRD"/>
    <property type="match status" value="1"/>
</dbReference>
<keyword evidence="2" id="KW-0732">Signal</keyword>
<keyword evidence="4" id="KW-1133">Transmembrane helix</keyword>
<dbReference type="InterPro" id="IPR051802">
    <property type="entry name" value="YfhM-like"/>
</dbReference>
<dbReference type="SMART" id="SM01419">
    <property type="entry name" value="Thiol-ester_cl"/>
    <property type="match status" value="1"/>
</dbReference>
<feature type="region of interest" description="Disordered" evidence="3">
    <location>
        <begin position="470"/>
        <end position="493"/>
    </location>
</feature>
<dbReference type="InterPro" id="IPR041203">
    <property type="entry name" value="Bact_A2M_MG5"/>
</dbReference>
<dbReference type="Proteomes" id="UP000619078">
    <property type="component" value="Unassembled WGS sequence"/>
</dbReference>
<evidence type="ECO:0000256" key="4">
    <source>
        <dbReference type="SAM" id="Phobius"/>
    </source>
</evidence>
<dbReference type="RefSeq" id="WP_191163085.1">
    <property type="nucleotide sequence ID" value="NZ_JACWMX010000003.1"/>
</dbReference>
<name>A0A926S637_9SPHI</name>
<dbReference type="Pfam" id="PF11974">
    <property type="entry name" value="bMG3"/>
    <property type="match status" value="1"/>
</dbReference>
<comment type="similarity">
    <text evidence="1">Belongs to the protease inhibitor I39 (alpha-2-macroglobulin) family. Bacterial alpha-2-macroglobulin subfamily.</text>
</comment>
<feature type="compositionally biased region" description="Acidic residues" evidence="3">
    <location>
        <begin position="470"/>
        <end position="486"/>
    </location>
</feature>
<dbReference type="InterPro" id="IPR041246">
    <property type="entry name" value="Bact_MG10"/>
</dbReference>
<dbReference type="Gene3D" id="2.60.40.1930">
    <property type="match status" value="1"/>
</dbReference>
<protein>
    <recommendedName>
        <fullName evidence="9">Alpha-2-macroglobulin family protein</fullName>
    </recommendedName>
</protein>
<feature type="domain" description="Alpha-2-macroglobulin bait region" evidence="5">
    <location>
        <begin position="1005"/>
        <end position="1147"/>
    </location>
</feature>
<evidence type="ECO:0000313" key="7">
    <source>
        <dbReference type="EMBL" id="MBD1393356.1"/>
    </source>
</evidence>
<dbReference type="SUPFAM" id="SSF48239">
    <property type="entry name" value="Terpenoid cyclases/Protein prenyltransferases"/>
    <property type="match status" value="1"/>
</dbReference>
<dbReference type="SMART" id="SM01359">
    <property type="entry name" value="A2M_N_2"/>
    <property type="match status" value="1"/>
</dbReference>
<keyword evidence="4" id="KW-0812">Transmembrane</keyword>
<evidence type="ECO:0000256" key="3">
    <source>
        <dbReference type="SAM" id="MobiDB-lite"/>
    </source>
</evidence>
<dbReference type="EMBL" id="JACWMX010000003">
    <property type="protein sequence ID" value="MBD1393356.1"/>
    <property type="molecule type" value="Genomic_DNA"/>
</dbReference>
<dbReference type="CDD" id="cd02891">
    <property type="entry name" value="A2M_like"/>
    <property type="match status" value="1"/>
</dbReference>
<evidence type="ECO:0000313" key="8">
    <source>
        <dbReference type="Proteomes" id="UP000619078"/>
    </source>
</evidence>
<dbReference type="InterPro" id="IPR021868">
    <property type="entry name" value="Alpha_2_Macroglob_MG3"/>
</dbReference>
<dbReference type="PANTHER" id="PTHR40094">
    <property type="entry name" value="ALPHA-2-MACROGLOBULIN HOMOLOG"/>
    <property type="match status" value="1"/>
</dbReference>
<dbReference type="Gene3D" id="2.60.40.3710">
    <property type="match status" value="1"/>
</dbReference>
<dbReference type="InterPro" id="IPR047565">
    <property type="entry name" value="Alpha-macroglob_thiol-ester_cl"/>
</dbReference>
<dbReference type="InterPro" id="IPR011625">
    <property type="entry name" value="A2M_N_BRD"/>
</dbReference>
<reference evidence="7" key="1">
    <citation type="submission" date="2020-09" db="EMBL/GenBank/DDBJ databases">
        <title>Novel species of Mucilaginibacter isolated from a glacier on the Tibetan Plateau.</title>
        <authorList>
            <person name="Liu Q."/>
            <person name="Xin Y.-H."/>
        </authorList>
    </citation>
    <scope>NUCLEOTIDE SEQUENCE</scope>
    <source>
        <strain evidence="7">ZB1P21</strain>
    </source>
</reference>
<comment type="caution">
    <text evidence="7">The sequence shown here is derived from an EMBL/GenBank/DDBJ whole genome shotgun (WGS) entry which is preliminary data.</text>
</comment>
<feature type="transmembrane region" description="Helical" evidence="4">
    <location>
        <begin position="12"/>
        <end position="32"/>
    </location>
</feature>
<organism evidence="7 8">
    <name type="scientific">Mucilaginibacter glaciei</name>
    <dbReference type="NCBI Taxonomy" id="2772109"/>
    <lineage>
        <taxon>Bacteria</taxon>
        <taxon>Pseudomonadati</taxon>
        <taxon>Bacteroidota</taxon>
        <taxon>Sphingobacteriia</taxon>
        <taxon>Sphingobacteriales</taxon>
        <taxon>Sphingobacteriaceae</taxon>
        <taxon>Mucilaginibacter</taxon>
    </lineage>
</organism>
<keyword evidence="4" id="KW-0472">Membrane</keyword>
<gene>
    <name evidence="7" type="ORF">IDJ76_09620</name>
</gene>
<dbReference type="Gene3D" id="1.50.10.20">
    <property type="match status" value="1"/>
</dbReference>
<accession>A0A926S637</accession>
<dbReference type="PANTHER" id="PTHR40094:SF1">
    <property type="entry name" value="UBIQUITIN DOMAIN-CONTAINING PROTEIN"/>
    <property type="match status" value="1"/>
</dbReference>
<dbReference type="GO" id="GO:0004866">
    <property type="term" value="F:endopeptidase inhibitor activity"/>
    <property type="evidence" value="ECO:0007669"/>
    <property type="project" value="InterPro"/>
</dbReference>
<evidence type="ECO:0000256" key="2">
    <source>
        <dbReference type="ARBA" id="ARBA00022729"/>
    </source>
</evidence>
<evidence type="ECO:0000256" key="1">
    <source>
        <dbReference type="ARBA" id="ARBA00010556"/>
    </source>
</evidence>
<feature type="domain" description="Alpha-2-macroglobulin" evidence="6">
    <location>
        <begin position="1210"/>
        <end position="1299"/>
    </location>
</feature>